<evidence type="ECO:0000313" key="1">
    <source>
        <dbReference type="EMBL" id="SUB57461.1"/>
    </source>
</evidence>
<protein>
    <submittedName>
        <fullName evidence="1">Protein of uncharacterized function (DUF3160)</fullName>
    </submittedName>
</protein>
<evidence type="ECO:0000313" key="2">
    <source>
        <dbReference type="Proteomes" id="UP000255517"/>
    </source>
</evidence>
<dbReference type="Pfam" id="PF11369">
    <property type="entry name" value="DUF3160"/>
    <property type="match status" value="1"/>
</dbReference>
<gene>
    <name evidence="1" type="ORF">NCTC13149_01304</name>
</gene>
<proteinExistence type="predicted"/>
<dbReference type="InterPro" id="IPR022601">
    <property type="entry name" value="DUF3160"/>
</dbReference>
<dbReference type="PROSITE" id="PS51257">
    <property type="entry name" value="PROKAR_LIPOPROTEIN"/>
    <property type="match status" value="1"/>
</dbReference>
<dbReference type="EMBL" id="UGSZ01000001">
    <property type="protein sequence ID" value="SUB57461.1"/>
    <property type="molecule type" value="Genomic_DNA"/>
</dbReference>
<accession>A0A379C5Q4</accession>
<sequence>MKKLLVSFLFIVLIFSGCSKNNKQMQKNSAAGESQIAEENMEESPLKNTIKDVDEIHRDVKVNYTNIDVKEDLSNITNLQAYYDEITIPDKVKEHIIKDGFYVDNSYGSEEPFQTYEYNEYLSMSNFVTTDSMVHLYHVFYDNTLRKIEEDKFLPMLKNFNSKMLEYAIKDYTEAKDDTVKEAAKKNLILFETGEFIIGDNLIKSDNNLRVDEEIFNLASDEYKNIRSEKSLVSNISREDFDYSQFKVRGHYTKSENLKKYFQLNMLYSQNKFYIKDENQLNYGNIIGSLLATKNILKDEELSKIYLDVVGTLDFLVEESEKASPVKMAIYYKKYFDKTSDINKLNDKKVLEKIGEDLDKDKLEIAGFKGNYFAIIPQKAPIDNKWAQKLVDVGGNGPSQKPIYKGIEIMALIGNQTAQKLVEEDEDIKKWDKYPKIFQNLRDEVENLPENFYNKNLYRGYFSLMKEFSNTYGNKSPKFMQNENWNKKNLSSALGLWAALKHDTILYSEVVSAEMGGGYDVEICNFVEPNIKLYERLDYLLNFTKENLTDRNLLDEEQLKAFDNFIDLNKFLIECSVSELENSTLSKEANDRLTSIGGEMENIFISFVDPNAKAFWELEDSSQRDMAVVADIMQVPANTWGLKEGDFQEVGLGYSNDMYVVYALNGKLYMGRGPVLTYYEFQSENRLNDDEFREKLRNNELEQEAFTNSYSFNVYNDLGY</sequence>
<dbReference type="AlphaFoldDB" id="A0A379C5Q4"/>
<dbReference type="RefSeq" id="WP_019034806.1">
    <property type="nucleotide sequence ID" value="NZ_UGSZ01000001.1"/>
</dbReference>
<dbReference type="STRING" id="1122949.GCA_000378725_01042"/>
<organism evidence="1 2">
    <name type="scientific">Peptoniphilus lacrimalis</name>
    <dbReference type="NCBI Taxonomy" id="33031"/>
    <lineage>
        <taxon>Bacteria</taxon>
        <taxon>Bacillati</taxon>
        <taxon>Bacillota</taxon>
        <taxon>Tissierellia</taxon>
        <taxon>Tissierellales</taxon>
        <taxon>Peptoniphilaceae</taxon>
        <taxon>Peptoniphilus</taxon>
    </lineage>
</organism>
<dbReference type="OrthoDB" id="353549at2"/>
<dbReference type="Proteomes" id="UP000255517">
    <property type="component" value="Unassembled WGS sequence"/>
</dbReference>
<reference evidence="1 2" key="1">
    <citation type="submission" date="2018-06" db="EMBL/GenBank/DDBJ databases">
        <authorList>
            <consortium name="Pathogen Informatics"/>
            <person name="Doyle S."/>
        </authorList>
    </citation>
    <scope>NUCLEOTIDE SEQUENCE [LARGE SCALE GENOMIC DNA]</scope>
    <source>
        <strain evidence="1 2">NCTC13149</strain>
    </source>
</reference>
<dbReference type="SMART" id="SM01325">
    <property type="entry name" value="DUF3160"/>
    <property type="match status" value="1"/>
</dbReference>
<name>A0A379C5Q4_9FIRM</name>